<dbReference type="CDD" id="cd03056">
    <property type="entry name" value="GST_N_4"/>
    <property type="match status" value="1"/>
</dbReference>
<feature type="domain" description="GST N-terminal" evidence="1">
    <location>
        <begin position="1"/>
        <end position="82"/>
    </location>
</feature>
<dbReference type="PANTHER" id="PTHR44051">
    <property type="entry name" value="GLUTATHIONE S-TRANSFERASE-RELATED"/>
    <property type="match status" value="1"/>
</dbReference>
<dbReference type="Proteomes" id="UP000648239">
    <property type="component" value="Unassembled WGS sequence"/>
</dbReference>
<evidence type="ECO:0000259" key="2">
    <source>
        <dbReference type="PROSITE" id="PS50405"/>
    </source>
</evidence>
<comment type="caution">
    <text evidence="3">The sequence shown here is derived from an EMBL/GenBank/DDBJ whole genome shotgun (WGS) entry which is preliminary data.</text>
</comment>
<sequence length="203" mass="22954">MLKLYSFQGSGNCYKVRLLLSQLGIPFQVVETDILAGEAKTPEYLAKNPNGRTPMVEFGNGNILCESNAILYHFAVGTQYLPEDPLARTRTLQWMFFEQNNHETTIAVARHWLKYKQVTTEHRDRLEDLHKGGCRVLGVMEQHLVSRPFFTGDSYGIADIALYAYTHVADEGGFDLSGYPNIRTWLGRVSSQPGHITMDHICS</sequence>
<accession>A0A8J6XZG9</accession>
<feature type="domain" description="GST C-terminal" evidence="2">
    <location>
        <begin position="84"/>
        <end position="203"/>
    </location>
</feature>
<dbReference type="PROSITE" id="PS50405">
    <property type="entry name" value="GST_CTER"/>
    <property type="match status" value="1"/>
</dbReference>
<evidence type="ECO:0000313" key="4">
    <source>
        <dbReference type="Proteomes" id="UP000648239"/>
    </source>
</evidence>
<gene>
    <name evidence="3" type="ORF">IFK94_03925</name>
</gene>
<dbReference type="InterPro" id="IPR036249">
    <property type="entry name" value="Thioredoxin-like_sf"/>
</dbReference>
<dbReference type="AlphaFoldDB" id="A0A8J6XZG9"/>
<dbReference type="PROSITE" id="PS50404">
    <property type="entry name" value="GST_NTER"/>
    <property type="match status" value="1"/>
</dbReference>
<dbReference type="SFLD" id="SFLDG00358">
    <property type="entry name" value="Main_(cytGST)"/>
    <property type="match status" value="1"/>
</dbReference>
<dbReference type="PANTHER" id="PTHR44051:SF2">
    <property type="entry name" value="HYPOTHETICAL GLUTATHIONE S-TRANSFERASE LIKE PROTEIN"/>
    <property type="match status" value="1"/>
</dbReference>
<evidence type="ECO:0000259" key="1">
    <source>
        <dbReference type="PROSITE" id="PS50404"/>
    </source>
</evidence>
<dbReference type="InterPro" id="IPR010987">
    <property type="entry name" value="Glutathione-S-Trfase_C-like"/>
</dbReference>
<dbReference type="InterPro" id="IPR036282">
    <property type="entry name" value="Glutathione-S-Trfase_C_sf"/>
</dbReference>
<dbReference type="Gene3D" id="1.20.1050.10">
    <property type="match status" value="1"/>
</dbReference>
<dbReference type="SUPFAM" id="SSF47616">
    <property type="entry name" value="GST C-terminal domain-like"/>
    <property type="match status" value="1"/>
</dbReference>
<dbReference type="Gene3D" id="3.40.30.10">
    <property type="entry name" value="Glutaredoxin"/>
    <property type="match status" value="1"/>
</dbReference>
<dbReference type="SUPFAM" id="SSF52833">
    <property type="entry name" value="Thioredoxin-like"/>
    <property type="match status" value="1"/>
</dbReference>
<reference evidence="3 4" key="1">
    <citation type="submission" date="2020-08" db="EMBL/GenBank/DDBJ databases">
        <title>Acidobacteriota in marine sediments use diverse sulfur dissimilation pathways.</title>
        <authorList>
            <person name="Wasmund K."/>
        </authorList>
    </citation>
    <scope>NUCLEOTIDE SEQUENCE [LARGE SCALE GENOMIC DNA]</scope>
    <source>
        <strain evidence="3">MAG AM4</strain>
    </source>
</reference>
<dbReference type="InterPro" id="IPR004045">
    <property type="entry name" value="Glutathione_S-Trfase_N"/>
</dbReference>
<organism evidence="3 4">
    <name type="scientific">Candidatus Polarisedimenticola svalbardensis</name>
    <dbReference type="NCBI Taxonomy" id="2886004"/>
    <lineage>
        <taxon>Bacteria</taxon>
        <taxon>Pseudomonadati</taxon>
        <taxon>Acidobacteriota</taxon>
        <taxon>Candidatus Polarisedimenticolia</taxon>
        <taxon>Candidatus Polarisedimenticolales</taxon>
        <taxon>Candidatus Polarisedimenticolaceae</taxon>
        <taxon>Candidatus Polarisedimenticola</taxon>
    </lineage>
</organism>
<protein>
    <submittedName>
        <fullName evidence="3">Glutathione S-transferase family protein</fullName>
    </submittedName>
</protein>
<dbReference type="SFLD" id="SFLDS00019">
    <property type="entry name" value="Glutathione_Transferase_(cytos"/>
    <property type="match status" value="1"/>
</dbReference>
<proteinExistence type="predicted"/>
<dbReference type="Pfam" id="PF02798">
    <property type="entry name" value="GST_N"/>
    <property type="match status" value="1"/>
</dbReference>
<evidence type="ECO:0000313" key="3">
    <source>
        <dbReference type="EMBL" id="MBD3867253.1"/>
    </source>
</evidence>
<dbReference type="EMBL" id="JACXWD010000008">
    <property type="protein sequence ID" value="MBD3867253.1"/>
    <property type="molecule type" value="Genomic_DNA"/>
</dbReference>
<dbReference type="SFLD" id="SFLDG01151">
    <property type="entry name" value="Main.2:_Nu-like"/>
    <property type="match status" value="1"/>
</dbReference>
<name>A0A8J6XZG9_9BACT</name>
<dbReference type="Pfam" id="PF13410">
    <property type="entry name" value="GST_C_2"/>
    <property type="match status" value="1"/>
</dbReference>
<dbReference type="InterPro" id="IPR040079">
    <property type="entry name" value="Glutathione_S-Trfase"/>
</dbReference>